<dbReference type="EMBL" id="HG994584">
    <property type="protein sequence ID" value="CAF2952313.1"/>
    <property type="molecule type" value="Genomic_DNA"/>
</dbReference>
<dbReference type="PROSITE" id="PS00028">
    <property type="entry name" value="ZINC_FINGER_C2H2_1"/>
    <property type="match status" value="1"/>
</dbReference>
<evidence type="ECO:0000256" key="1">
    <source>
        <dbReference type="ARBA" id="ARBA00023015"/>
    </source>
</evidence>
<keyword evidence="3" id="KW-0539">Nucleus</keyword>
<dbReference type="InterPro" id="IPR052406">
    <property type="entry name" value="Chromatin_Remodeling_Comp"/>
</dbReference>
<sequence length="235" mass="26048">MLMTPSNIISGVSSNGPPVVSPSSVPSAPTPPPQMQEVVLKPNPACPFLCEWSGCMKAFKTPKEVENHAIKAHCPIEMDDIPCLWSRCDGMKRKRFSLMTHIQDRHCHPQLMKLMAVRRVQLAQNGKSDVPLPPAPPPHPGYAPNAAYHAIKRHALEFVSPKEMAMRDEKEGPVTKSIRLTSSLILKNLVIYSALGKSKLRAYESHLSTVALSNVESSRTMSQILYDMSEKDQKT</sequence>
<dbReference type="PANTHER" id="PTHR22970">
    <property type="entry name" value="AT-RICH INTERACTIVE DOMAIN-CONTAINING PROTEIN 2"/>
    <property type="match status" value="1"/>
</dbReference>
<keyword evidence="6" id="KW-1185">Reference proteome</keyword>
<protein>
    <submittedName>
        <fullName evidence="5">ARID2</fullName>
    </submittedName>
</protein>
<keyword evidence="2" id="KW-0804">Transcription</keyword>
<accession>A0A7R8H9M9</accession>
<evidence type="ECO:0000313" key="6">
    <source>
        <dbReference type="Proteomes" id="UP000675881"/>
    </source>
</evidence>
<gene>
    <name evidence="5" type="ORF">LSAA_10251</name>
</gene>
<feature type="region of interest" description="Disordered" evidence="4">
    <location>
        <begin position="1"/>
        <end position="34"/>
    </location>
</feature>
<proteinExistence type="predicted"/>
<evidence type="ECO:0000313" key="5">
    <source>
        <dbReference type="EMBL" id="CAF2952313.1"/>
    </source>
</evidence>
<evidence type="ECO:0000256" key="4">
    <source>
        <dbReference type="SAM" id="MobiDB-lite"/>
    </source>
</evidence>
<dbReference type="SMART" id="SM00355">
    <property type="entry name" value="ZnF_C2H2"/>
    <property type="match status" value="2"/>
</dbReference>
<organism evidence="5 6">
    <name type="scientific">Lepeophtheirus salmonis</name>
    <name type="common">Salmon louse</name>
    <name type="synonym">Caligus salmonis</name>
    <dbReference type="NCBI Taxonomy" id="72036"/>
    <lineage>
        <taxon>Eukaryota</taxon>
        <taxon>Metazoa</taxon>
        <taxon>Ecdysozoa</taxon>
        <taxon>Arthropoda</taxon>
        <taxon>Crustacea</taxon>
        <taxon>Multicrustacea</taxon>
        <taxon>Hexanauplia</taxon>
        <taxon>Copepoda</taxon>
        <taxon>Siphonostomatoida</taxon>
        <taxon>Caligidae</taxon>
        <taxon>Lepeophtheirus</taxon>
    </lineage>
</organism>
<dbReference type="InterPro" id="IPR013087">
    <property type="entry name" value="Znf_C2H2_type"/>
</dbReference>
<keyword evidence="1" id="KW-0805">Transcription regulation</keyword>
<dbReference type="OrthoDB" id="338531at2759"/>
<dbReference type="AlphaFoldDB" id="A0A7R8H9M9"/>
<name>A0A7R8H9M9_LEPSM</name>
<reference evidence="5" key="1">
    <citation type="submission" date="2021-02" db="EMBL/GenBank/DDBJ databases">
        <authorList>
            <person name="Bekaert M."/>
        </authorList>
    </citation>
    <scope>NUCLEOTIDE SEQUENCE</scope>
    <source>
        <strain evidence="5">IoA-00</strain>
    </source>
</reference>
<dbReference type="Proteomes" id="UP000675881">
    <property type="component" value="Chromosome 5"/>
</dbReference>
<dbReference type="PANTHER" id="PTHR22970:SF14">
    <property type="entry name" value="AT-RICH INTERACTIVE DOMAIN-CONTAINING PROTEIN 2"/>
    <property type="match status" value="1"/>
</dbReference>
<evidence type="ECO:0000256" key="3">
    <source>
        <dbReference type="ARBA" id="ARBA00023242"/>
    </source>
</evidence>
<evidence type="ECO:0000256" key="2">
    <source>
        <dbReference type="ARBA" id="ARBA00023163"/>
    </source>
</evidence>
<feature type="compositionally biased region" description="Low complexity" evidence="4">
    <location>
        <begin position="10"/>
        <end position="27"/>
    </location>
</feature>